<accession>A0A448MVC1</accession>
<evidence type="ECO:0000259" key="2">
    <source>
        <dbReference type="Pfam" id="PF10040"/>
    </source>
</evidence>
<organism evidence="3 4">
    <name type="scientific">Arachnia propionica</name>
    <dbReference type="NCBI Taxonomy" id="1750"/>
    <lineage>
        <taxon>Bacteria</taxon>
        <taxon>Bacillati</taxon>
        <taxon>Actinomycetota</taxon>
        <taxon>Actinomycetes</taxon>
        <taxon>Propionibacteriales</taxon>
        <taxon>Propionibacteriaceae</taxon>
        <taxon>Arachnia</taxon>
    </lineage>
</organism>
<evidence type="ECO:0000313" key="3">
    <source>
        <dbReference type="EMBL" id="VEH69074.1"/>
    </source>
</evidence>
<feature type="region of interest" description="Disordered" evidence="1">
    <location>
        <begin position="266"/>
        <end position="317"/>
    </location>
</feature>
<evidence type="ECO:0000313" key="4">
    <source>
        <dbReference type="Proteomes" id="UP000273044"/>
    </source>
</evidence>
<dbReference type="InterPro" id="IPR019267">
    <property type="entry name" value="CRISPR-assoc_Cas6_C"/>
</dbReference>
<evidence type="ECO:0000256" key="1">
    <source>
        <dbReference type="SAM" id="MobiDB-lite"/>
    </source>
</evidence>
<dbReference type="AlphaFoldDB" id="A0A448MVC1"/>
<name>A0A448MVC1_9ACTN</name>
<dbReference type="Proteomes" id="UP000273044">
    <property type="component" value="Chromosome"/>
</dbReference>
<reference evidence="3 4" key="1">
    <citation type="submission" date="2018-12" db="EMBL/GenBank/DDBJ databases">
        <authorList>
            <consortium name="Pathogen Informatics"/>
        </authorList>
    </citation>
    <scope>NUCLEOTIDE SEQUENCE [LARGE SCALE GENOMIC DNA]</scope>
    <source>
        <strain evidence="3 4">NCTC12967</strain>
    </source>
</reference>
<proteinExistence type="predicted"/>
<protein>
    <submittedName>
        <fullName evidence="3">Uncharacterized conserved protein (DUF2276)</fullName>
    </submittedName>
</protein>
<sequence>MESPRSLPAVRVRIWQVLLRAETGERHLTPTPSGIHAMVSSWLHRSPGGGDGEPHSEEHRYAVRWRQVSEFAVLVELRLFDDFLTPLLVDRVAFGNRERLGMVTLRVEGIQEVASVNLAGIAGRPSKGWRLRFPEGVTFKRGDVFMPWPDPYLLLGSIQRRLALICGRDRDEQRLPREVMASVFPTQVELQSVRWTEGDPSRASLRDVRVVLGEVDWLCTGDAASSSLIDRLLQVGELTGIGARTAWGAGVLEIADRVPMRAIATGNKRRSRRVPSRPSGIGRTGRTPFPRFAGESGEWGFGDERPGGSLDRRFGSE</sequence>
<keyword evidence="4" id="KW-1185">Reference proteome</keyword>
<feature type="domain" description="CRISPR-associated protein Cas6 C-terminal" evidence="2">
    <location>
        <begin position="133"/>
        <end position="250"/>
    </location>
</feature>
<dbReference type="GeneID" id="64405835"/>
<feature type="compositionally biased region" description="Basic and acidic residues" evidence="1">
    <location>
        <begin position="302"/>
        <end position="317"/>
    </location>
</feature>
<dbReference type="EMBL" id="LR134406">
    <property type="protein sequence ID" value="VEH69074.1"/>
    <property type="molecule type" value="Genomic_DNA"/>
</dbReference>
<gene>
    <name evidence="3" type="ORF">NCTC12967_00338</name>
</gene>
<dbReference type="Pfam" id="PF10040">
    <property type="entry name" value="CRISPR_Cas6"/>
    <property type="match status" value="1"/>
</dbReference>
<dbReference type="RefSeq" id="WP_061787266.1">
    <property type="nucleotide sequence ID" value="NZ_LR134406.1"/>
</dbReference>
<dbReference type="Gene3D" id="3.30.70.1900">
    <property type="match status" value="1"/>
</dbReference>